<dbReference type="PIRSF" id="PIRSF000097">
    <property type="entry name" value="AKR"/>
    <property type="match status" value="1"/>
</dbReference>
<protein>
    <submittedName>
        <fullName evidence="5">Aldo/keto reductase</fullName>
    </submittedName>
</protein>
<comment type="similarity">
    <text evidence="1">Belongs to the aldo/keto reductase family.</text>
</comment>
<dbReference type="PANTHER" id="PTHR43827">
    <property type="entry name" value="2,5-DIKETO-D-GLUCONIC ACID REDUCTASE"/>
    <property type="match status" value="1"/>
</dbReference>
<feature type="domain" description="NADP-dependent oxidoreductase" evidence="4">
    <location>
        <begin position="26"/>
        <end position="264"/>
    </location>
</feature>
<name>A0ABV8Q733_9MICO</name>
<evidence type="ECO:0000313" key="6">
    <source>
        <dbReference type="Proteomes" id="UP001595900"/>
    </source>
</evidence>
<keyword evidence="2" id="KW-0521">NADP</keyword>
<dbReference type="SUPFAM" id="SSF51430">
    <property type="entry name" value="NAD(P)-linked oxidoreductase"/>
    <property type="match status" value="1"/>
</dbReference>
<dbReference type="PANTHER" id="PTHR43827:SF3">
    <property type="entry name" value="NADP-DEPENDENT OXIDOREDUCTASE DOMAIN-CONTAINING PROTEIN"/>
    <property type="match status" value="1"/>
</dbReference>
<comment type="caution">
    <text evidence="5">The sequence shown here is derived from an EMBL/GenBank/DDBJ whole genome shotgun (WGS) entry which is preliminary data.</text>
</comment>
<dbReference type="PRINTS" id="PR00069">
    <property type="entry name" value="ALDKETRDTASE"/>
</dbReference>
<dbReference type="Pfam" id="PF00248">
    <property type="entry name" value="Aldo_ket_red"/>
    <property type="match status" value="1"/>
</dbReference>
<dbReference type="PROSITE" id="PS00798">
    <property type="entry name" value="ALDOKETO_REDUCTASE_1"/>
    <property type="match status" value="1"/>
</dbReference>
<dbReference type="InterPro" id="IPR018170">
    <property type="entry name" value="Aldo/ket_reductase_CS"/>
</dbReference>
<dbReference type="Gene3D" id="3.20.20.100">
    <property type="entry name" value="NADP-dependent oxidoreductase domain"/>
    <property type="match status" value="1"/>
</dbReference>
<evidence type="ECO:0000259" key="4">
    <source>
        <dbReference type="Pfam" id="PF00248"/>
    </source>
</evidence>
<evidence type="ECO:0000256" key="2">
    <source>
        <dbReference type="ARBA" id="ARBA00022857"/>
    </source>
</evidence>
<dbReference type="RefSeq" id="WP_390228272.1">
    <property type="nucleotide sequence ID" value="NZ_JBHSCN010000005.1"/>
</dbReference>
<dbReference type="EMBL" id="JBHSCN010000005">
    <property type="protein sequence ID" value="MFC4243260.1"/>
    <property type="molecule type" value="Genomic_DNA"/>
</dbReference>
<organism evidence="5 6">
    <name type="scientific">Gryllotalpicola reticulitermitis</name>
    <dbReference type="NCBI Taxonomy" id="1184153"/>
    <lineage>
        <taxon>Bacteria</taxon>
        <taxon>Bacillati</taxon>
        <taxon>Actinomycetota</taxon>
        <taxon>Actinomycetes</taxon>
        <taxon>Micrococcales</taxon>
        <taxon>Microbacteriaceae</taxon>
        <taxon>Gryllotalpicola</taxon>
    </lineage>
</organism>
<dbReference type="InterPro" id="IPR023210">
    <property type="entry name" value="NADP_OxRdtase_dom"/>
</dbReference>
<proteinExistence type="inferred from homology"/>
<dbReference type="Proteomes" id="UP001595900">
    <property type="component" value="Unassembled WGS sequence"/>
</dbReference>
<dbReference type="InterPro" id="IPR036812">
    <property type="entry name" value="NAD(P)_OxRdtase_dom_sf"/>
</dbReference>
<keyword evidence="6" id="KW-1185">Reference proteome</keyword>
<keyword evidence="3" id="KW-0560">Oxidoreductase</keyword>
<reference evidence="6" key="1">
    <citation type="journal article" date="2019" name="Int. J. Syst. Evol. Microbiol.">
        <title>The Global Catalogue of Microorganisms (GCM) 10K type strain sequencing project: providing services to taxonomists for standard genome sequencing and annotation.</title>
        <authorList>
            <consortium name="The Broad Institute Genomics Platform"/>
            <consortium name="The Broad Institute Genome Sequencing Center for Infectious Disease"/>
            <person name="Wu L."/>
            <person name="Ma J."/>
        </authorList>
    </citation>
    <scope>NUCLEOTIDE SEQUENCE [LARGE SCALE GENOMIC DNA]</scope>
    <source>
        <strain evidence="6">CGMCC 1.10363</strain>
    </source>
</reference>
<dbReference type="InterPro" id="IPR020471">
    <property type="entry name" value="AKR"/>
</dbReference>
<evidence type="ECO:0000313" key="5">
    <source>
        <dbReference type="EMBL" id="MFC4243260.1"/>
    </source>
</evidence>
<gene>
    <name evidence="5" type="ORF">ACFOYW_07725</name>
</gene>
<evidence type="ECO:0000256" key="1">
    <source>
        <dbReference type="ARBA" id="ARBA00007905"/>
    </source>
</evidence>
<accession>A0ABV8Q733</accession>
<sequence>MTLPPIPRLPLNDGNSIPQLGFGVFKVPDDETQAAVELALESGYRSIDTAAFYQNERGVGRGLAASGLPRDDMFVTSKVWNDQQGAELTRASFEHSLDLLGLDRLDLFLIHWPVPSRDLYVETWQTLIGLREQGLVTSIGVSNFEPAHLERLITETGVVPAINQVELHPYLTQQAVRDYDAEHHIATEAWSPLAKGGDLLSETVLTAIAAEHGKSPAQVVIRWHLQRGTVVIPKSVTPSRVRENLDVFDFDLTASELEAIGSLDRDLRTGPNPNVFVLPPAA</sequence>
<evidence type="ECO:0000256" key="3">
    <source>
        <dbReference type="ARBA" id="ARBA00023002"/>
    </source>
</evidence>